<feature type="region of interest" description="Disordered" evidence="2">
    <location>
        <begin position="105"/>
        <end position="169"/>
    </location>
</feature>
<sequence length="675" mass="76096">MLRHKHNRSIEGLIVAPGKIRKRGCSSSSSSSSIVQNYRFKRALLVGKRGGSNTPVPTWKISSRSPYSTTARIAQSPIPKGKQAPVSARKLVATLWQMNEVPSPRMKEDLEEKRNKKEMRGRGREMITGSVQSGSFPPHLSDPSHSPVSDRLDRSGTGSMRKRNSVISQRLRLTDQNNGGFDSGSNANLMEIKQRSQGPTPTGSMVGFKTRLKDVSNGLTTSKELVKILNRFWGVQEHNSSSMSVISALRAEIERAQVQVNHLIRENRSDRNEVNCLMKHFAEEKAAWKCKEQERIEVALKPIKGDLEVEKKLRRRTESLNKTLGRELAETKAALSKAIKELETEKRAREIMEQICDELARGIGEDKAKVEALKRESAMVREEVEKEREMLQLADVLREERVQMKLSEAKYQFEEKNAAVDKLKNELETFLRTKKAKENKIRSGKCGSKGEDVIHLNKAKVFDQTQDGGNEGEVEDEENNGDVDSEEEDSSESDLHSIELNMENNNRSYGWNYGNGAAQVDPKSVSVEEEIKGRKSTSDKITKGSISIERHISDGIGWDFSIENFSSWQDGYDRERFSEHNKQANGQRFEDDSQRCKSIKGLRDNILSRSKTAPAQDIASAIRQWGQPWPSLDLGNAYCDSPNIVTETSFKGRLVENIGESRIQEIEDSKKLSFS</sequence>
<proteinExistence type="predicted"/>
<dbReference type="OrthoDB" id="691984at2759"/>
<evidence type="ECO:0000313" key="3">
    <source>
        <dbReference type="EMBL" id="OVA09727.1"/>
    </source>
</evidence>
<dbReference type="AlphaFoldDB" id="A0A200QH45"/>
<keyword evidence="1" id="KW-0175">Coiled coil</keyword>
<dbReference type="Proteomes" id="UP000195402">
    <property type="component" value="Unassembled WGS sequence"/>
</dbReference>
<dbReference type="FunCoup" id="A0A200QH45">
    <property type="interactions" value="831"/>
</dbReference>
<evidence type="ECO:0000256" key="1">
    <source>
        <dbReference type="SAM" id="Coils"/>
    </source>
</evidence>
<protein>
    <submittedName>
        <fullName evidence="3">Uncharacterized protein</fullName>
    </submittedName>
</protein>
<organism evidence="3 4">
    <name type="scientific">Macleaya cordata</name>
    <name type="common">Five-seeded plume-poppy</name>
    <name type="synonym">Bocconia cordata</name>
    <dbReference type="NCBI Taxonomy" id="56857"/>
    <lineage>
        <taxon>Eukaryota</taxon>
        <taxon>Viridiplantae</taxon>
        <taxon>Streptophyta</taxon>
        <taxon>Embryophyta</taxon>
        <taxon>Tracheophyta</taxon>
        <taxon>Spermatophyta</taxon>
        <taxon>Magnoliopsida</taxon>
        <taxon>Ranunculales</taxon>
        <taxon>Papaveraceae</taxon>
        <taxon>Papaveroideae</taxon>
        <taxon>Macleaya</taxon>
    </lineage>
</organism>
<comment type="caution">
    <text evidence="3">The sequence shown here is derived from an EMBL/GenBank/DDBJ whole genome shotgun (WGS) entry which is preliminary data.</text>
</comment>
<evidence type="ECO:0000313" key="4">
    <source>
        <dbReference type="Proteomes" id="UP000195402"/>
    </source>
</evidence>
<reference evidence="3 4" key="1">
    <citation type="journal article" date="2017" name="Mol. Plant">
        <title>The Genome of Medicinal Plant Macleaya cordata Provides New Insights into Benzylisoquinoline Alkaloids Metabolism.</title>
        <authorList>
            <person name="Liu X."/>
            <person name="Liu Y."/>
            <person name="Huang P."/>
            <person name="Ma Y."/>
            <person name="Qing Z."/>
            <person name="Tang Q."/>
            <person name="Cao H."/>
            <person name="Cheng P."/>
            <person name="Zheng Y."/>
            <person name="Yuan Z."/>
            <person name="Zhou Y."/>
            <person name="Liu J."/>
            <person name="Tang Z."/>
            <person name="Zhuo Y."/>
            <person name="Zhang Y."/>
            <person name="Yu L."/>
            <person name="Huang J."/>
            <person name="Yang P."/>
            <person name="Peng Q."/>
            <person name="Zhang J."/>
            <person name="Jiang W."/>
            <person name="Zhang Z."/>
            <person name="Lin K."/>
            <person name="Ro D.K."/>
            <person name="Chen X."/>
            <person name="Xiong X."/>
            <person name="Shang Y."/>
            <person name="Huang S."/>
            <person name="Zeng J."/>
        </authorList>
    </citation>
    <scope>NUCLEOTIDE SEQUENCE [LARGE SCALE GENOMIC DNA]</scope>
    <source>
        <strain evidence="4">cv. BLH2017</strain>
        <tissue evidence="3">Root</tissue>
    </source>
</reference>
<feature type="compositionally biased region" description="Basic and acidic residues" evidence="2">
    <location>
        <begin position="105"/>
        <end position="125"/>
    </location>
</feature>
<gene>
    <name evidence="3" type="ORF">BVC80_9101g266</name>
</gene>
<dbReference type="EMBL" id="MVGT01002051">
    <property type="protein sequence ID" value="OVA09727.1"/>
    <property type="molecule type" value="Genomic_DNA"/>
</dbReference>
<accession>A0A200QH45</accession>
<keyword evidence="4" id="KW-1185">Reference proteome</keyword>
<dbReference type="InParanoid" id="A0A200QH45"/>
<dbReference type="STRING" id="56857.A0A200QH45"/>
<feature type="coiled-coil region" evidence="1">
    <location>
        <begin position="321"/>
        <end position="440"/>
    </location>
</feature>
<evidence type="ECO:0000256" key="2">
    <source>
        <dbReference type="SAM" id="MobiDB-lite"/>
    </source>
</evidence>
<dbReference type="PANTHER" id="PTHR31071">
    <property type="entry name" value="GB|AAF24581.1"/>
    <property type="match status" value="1"/>
</dbReference>
<feature type="region of interest" description="Disordered" evidence="2">
    <location>
        <begin position="457"/>
        <end position="494"/>
    </location>
</feature>
<dbReference type="OMA" id="INRIWAN"/>
<feature type="compositionally biased region" description="Acidic residues" evidence="2">
    <location>
        <begin position="470"/>
        <end position="492"/>
    </location>
</feature>
<dbReference type="InterPro" id="IPR043424">
    <property type="entry name" value="BLT-like"/>
</dbReference>
<dbReference type="PANTHER" id="PTHR31071:SF7">
    <property type="entry name" value="OS04G0382800 PROTEIN"/>
    <property type="match status" value="1"/>
</dbReference>
<feature type="coiled-coil region" evidence="1">
    <location>
        <begin position="246"/>
        <end position="273"/>
    </location>
</feature>
<name>A0A200QH45_MACCD</name>